<name>A0A0B7NR39_9FUNG</name>
<accession>A0A0B7NR39</accession>
<protein>
    <submittedName>
        <fullName evidence="1">Uncharacterized protein</fullName>
    </submittedName>
</protein>
<dbReference type="EMBL" id="LN733737">
    <property type="protein sequence ID" value="CEP17945.1"/>
    <property type="molecule type" value="Genomic_DNA"/>
</dbReference>
<organism evidence="1 2">
    <name type="scientific">Parasitella parasitica</name>
    <dbReference type="NCBI Taxonomy" id="35722"/>
    <lineage>
        <taxon>Eukaryota</taxon>
        <taxon>Fungi</taxon>
        <taxon>Fungi incertae sedis</taxon>
        <taxon>Mucoromycota</taxon>
        <taxon>Mucoromycotina</taxon>
        <taxon>Mucoromycetes</taxon>
        <taxon>Mucorales</taxon>
        <taxon>Mucorineae</taxon>
        <taxon>Mucoraceae</taxon>
        <taxon>Parasitella</taxon>
    </lineage>
</organism>
<gene>
    <name evidence="1" type="primary">PARPA_12245.1 scaffold 44939</name>
</gene>
<proteinExistence type="predicted"/>
<dbReference type="Proteomes" id="UP000054107">
    <property type="component" value="Unassembled WGS sequence"/>
</dbReference>
<sequence length="202" mass="23163">MFSNIDAYRTKNYDFKDFGVSVKLFYKENVQCQDNEHIIIDVDETSERQIIDVKQPQITSMDDIQWNGILDEAVKVLFPDEKKSRRKYTPDQVRNLFILVFGKKQQVKVASNACEINASTAAGYVNQVRPVFTKYAGLGREVDKTSEITKLFSLNKSVPTAAATRKVEVPNAIRKSSSCIPSFWPNFLNQTSLRDLRTQKKR</sequence>
<evidence type="ECO:0000313" key="1">
    <source>
        <dbReference type="EMBL" id="CEP17945.1"/>
    </source>
</evidence>
<keyword evidence="2" id="KW-1185">Reference proteome</keyword>
<reference evidence="1 2" key="1">
    <citation type="submission" date="2014-09" db="EMBL/GenBank/DDBJ databases">
        <authorList>
            <person name="Ellenberger Sabrina"/>
        </authorList>
    </citation>
    <scope>NUCLEOTIDE SEQUENCE [LARGE SCALE GENOMIC DNA]</scope>
    <source>
        <strain evidence="1 2">CBS 412.66</strain>
    </source>
</reference>
<dbReference type="AlphaFoldDB" id="A0A0B7NR39"/>
<evidence type="ECO:0000313" key="2">
    <source>
        <dbReference type="Proteomes" id="UP000054107"/>
    </source>
</evidence>